<evidence type="ECO:0000256" key="4">
    <source>
        <dbReference type="ARBA" id="ARBA00022475"/>
    </source>
</evidence>
<dbReference type="AlphaFoldDB" id="A0A087DPN9"/>
<evidence type="ECO:0000256" key="9">
    <source>
        <dbReference type="SAM" id="MobiDB-lite"/>
    </source>
</evidence>
<keyword evidence="6 10" id="KW-1133">Transmembrane helix</keyword>
<keyword evidence="3 8" id="KW-0813">Transport</keyword>
<feature type="compositionally biased region" description="Basic and acidic residues" evidence="9">
    <location>
        <begin position="307"/>
        <end position="320"/>
    </location>
</feature>
<feature type="region of interest" description="Disordered" evidence="9">
    <location>
        <begin position="257"/>
        <end position="320"/>
    </location>
</feature>
<feature type="transmembrane region" description="Helical" evidence="10">
    <location>
        <begin position="48"/>
        <end position="70"/>
    </location>
</feature>
<evidence type="ECO:0000256" key="10">
    <source>
        <dbReference type="SAM" id="Phobius"/>
    </source>
</evidence>
<reference evidence="11 12" key="1">
    <citation type="submission" date="2014-03" db="EMBL/GenBank/DDBJ databases">
        <title>Genomics of Bifidobacteria.</title>
        <authorList>
            <person name="Ventura M."/>
            <person name="Milani C."/>
            <person name="Lugli G.A."/>
        </authorList>
    </citation>
    <scope>NUCLEOTIDE SEQUENCE [LARGE SCALE GENOMIC DNA]</scope>
    <source>
        <strain evidence="11 12">DSM 23968</strain>
    </source>
</reference>
<proteinExistence type="inferred from homology"/>
<evidence type="ECO:0000313" key="12">
    <source>
        <dbReference type="Proteomes" id="UP000029004"/>
    </source>
</evidence>
<dbReference type="SUPFAM" id="SSF81338">
    <property type="entry name" value="Aquaporin-like"/>
    <property type="match status" value="1"/>
</dbReference>
<organism evidence="11 12">
    <name type="scientific">Bifidobacterium stellenboschense</name>
    <dbReference type="NCBI Taxonomy" id="762211"/>
    <lineage>
        <taxon>Bacteria</taxon>
        <taxon>Bacillati</taxon>
        <taxon>Actinomycetota</taxon>
        <taxon>Actinomycetes</taxon>
        <taxon>Bifidobacteriales</taxon>
        <taxon>Bifidobacteriaceae</taxon>
        <taxon>Bifidobacterium</taxon>
    </lineage>
</organism>
<dbReference type="STRING" id="762211.BSTEL_0210"/>
<evidence type="ECO:0000256" key="1">
    <source>
        <dbReference type="ARBA" id="ARBA00004651"/>
    </source>
</evidence>
<dbReference type="RefSeq" id="WP_034528287.1">
    <property type="nucleotide sequence ID" value="NZ_JGZP01000012.1"/>
</dbReference>
<dbReference type="OrthoDB" id="9807293at2"/>
<evidence type="ECO:0000256" key="8">
    <source>
        <dbReference type="RuleBase" id="RU000477"/>
    </source>
</evidence>
<dbReference type="PANTHER" id="PTHR19139">
    <property type="entry name" value="AQUAPORIN TRANSPORTER"/>
    <property type="match status" value="1"/>
</dbReference>
<gene>
    <name evidence="11" type="ORF">BSTEL_0210</name>
</gene>
<comment type="similarity">
    <text evidence="2 8">Belongs to the MIP/aquaporin (TC 1.A.8) family.</text>
</comment>
<feature type="transmembrane region" description="Helical" evidence="10">
    <location>
        <begin position="178"/>
        <end position="201"/>
    </location>
</feature>
<evidence type="ECO:0000256" key="5">
    <source>
        <dbReference type="ARBA" id="ARBA00022692"/>
    </source>
</evidence>
<dbReference type="InterPro" id="IPR023271">
    <property type="entry name" value="Aquaporin-like"/>
</dbReference>
<dbReference type="eggNOG" id="COG0580">
    <property type="taxonomic scope" value="Bacteria"/>
</dbReference>
<dbReference type="EMBL" id="JGZP01000012">
    <property type="protein sequence ID" value="KFI97489.1"/>
    <property type="molecule type" value="Genomic_DNA"/>
</dbReference>
<evidence type="ECO:0000256" key="3">
    <source>
        <dbReference type="ARBA" id="ARBA00022448"/>
    </source>
</evidence>
<feature type="transmembrane region" description="Helical" evidence="10">
    <location>
        <begin position="91"/>
        <end position="113"/>
    </location>
</feature>
<comment type="caution">
    <text evidence="11">The sequence shown here is derived from an EMBL/GenBank/DDBJ whole genome shotgun (WGS) entry which is preliminary data.</text>
</comment>
<dbReference type="InterPro" id="IPR000425">
    <property type="entry name" value="MIP"/>
</dbReference>
<dbReference type="InterPro" id="IPR022357">
    <property type="entry name" value="MIP_CS"/>
</dbReference>
<keyword evidence="12" id="KW-1185">Reference proteome</keyword>
<feature type="transmembrane region" description="Helical" evidence="10">
    <location>
        <begin position="21"/>
        <end position="42"/>
    </location>
</feature>
<comment type="subcellular location">
    <subcellularLocation>
        <location evidence="1">Cell membrane</location>
        <topology evidence="1">Multi-pass membrane protein</topology>
    </subcellularLocation>
</comment>
<feature type="transmembrane region" description="Helical" evidence="10">
    <location>
        <begin position="227"/>
        <end position="246"/>
    </location>
</feature>
<dbReference type="PROSITE" id="PS00221">
    <property type="entry name" value="MIP"/>
    <property type="match status" value="1"/>
</dbReference>
<keyword evidence="5 8" id="KW-0812">Transmembrane</keyword>
<dbReference type="PRINTS" id="PR00783">
    <property type="entry name" value="MINTRINSICP"/>
</dbReference>
<dbReference type="GO" id="GO:0015250">
    <property type="term" value="F:water channel activity"/>
    <property type="evidence" value="ECO:0007669"/>
    <property type="project" value="TreeGrafter"/>
</dbReference>
<protein>
    <submittedName>
        <fullName evidence="11">Membrane channel protein</fullName>
    </submittedName>
</protein>
<keyword evidence="4" id="KW-1003">Cell membrane</keyword>
<dbReference type="Pfam" id="PF00230">
    <property type="entry name" value="MIP"/>
    <property type="match status" value="1"/>
</dbReference>
<dbReference type="Gene3D" id="1.20.1080.10">
    <property type="entry name" value="Glycerol uptake facilitator protein"/>
    <property type="match status" value="1"/>
</dbReference>
<evidence type="ECO:0000313" key="11">
    <source>
        <dbReference type="EMBL" id="KFI97489.1"/>
    </source>
</evidence>
<accession>A0A087DPN9</accession>
<dbReference type="InterPro" id="IPR034294">
    <property type="entry name" value="Aquaporin_transptr"/>
</dbReference>
<feature type="compositionally biased region" description="Acidic residues" evidence="9">
    <location>
        <begin position="280"/>
        <end position="289"/>
    </location>
</feature>
<name>A0A087DPN9_9BIFI</name>
<dbReference type="Proteomes" id="UP000029004">
    <property type="component" value="Unassembled WGS sequence"/>
</dbReference>
<sequence length="320" mass="33607">MTSEQNITKEQPWPLRVGAELVGTFLICFAIYVFSTFGSIVFQLNLAYIALGTGLVYAAAVFALGGVSGGQFNPAVTVAAMVTGRTKLVDGILYIVFQVVGATLAGMLVKFLLPTSENVTLAQWLTTTVNGFDKGSVAYSTLTQYGLNFSITQAIAVELVAGLLIVGAAMATYGTRRYALATGVSYTVGAAVAFPVTGAALNPARATGIALFAQNQKLQVEPLSQLWVFWICPILAAALVSLVMVLQQMIAAPKAKGDDPAQLTTYNEAADSAQDAQETTADEDDEADESATSQWNAVHAEVGGKQSDAKADADEGVERD</sequence>
<evidence type="ECO:0000256" key="7">
    <source>
        <dbReference type="ARBA" id="ARBA00023136"/>
    </source>
</evidence>
<dbReference type="GO" id="GO:0005886">
    <property type="term" value="C:plasma membrane"/>
    <property type="evidence" value="ECO:0007669"/>
    <property type="project" value="UniProtKB-SubCell"/>
</dbReference>
<evidence type="ECO:0000256" key="6">
    <source>
        <dbReference type="ARBA" id="ARBA00022989"/>
    </source>
</evidence>
<dbReference type="PANTHER" id="PTHR19139:SF199">
    <property type="entry name" value="MIP17260P"/>
    <property type="match status" value="1"/>
</dbReference>
<keyword evidence="7 10" id="KW-0472">Membrane</keyword>
<feature type="transmembrane region" description="Helical" evidence="10">
    <location>
        <begin position="151"/>
        <end position="171"/>
    </location>
</feature>
<evidence type="ECO:0000256" key="2">
    <source>
        <dbReference type="ARBA" id="ARBA00006175"/>
    </source>
</evidence>